<dbReference type="KEGG" id="bgp:BGL_2c20210"/>
<dbReference type="AlphaFoldDB" id="A0A0B6S9W9"/>
<protein>
    <submittedName>
        <fullName evidence="1">Uncharacterized protein</fullName>
    </submittedName>
</protein>
<sequence length="148" mass="16385">MAYVITKVEGAAPLTVSERRWGDATQIDFGAMTSCISLVEQTPGKPNLVRAIHLSIVDEHGDPIFKDETKVLEQIRTIMAPKGNLRACIGCIAVWESNGQELKNFFLELMATLGIKTQVRLDDSRLQVRLENGGIQYQQDGGNWIKVG</sequence>
<organism evidence="1 2">
    <name type="scientific">Burkholderia plantarii</name>
    <dbReference type="NCBI Taxonomy" id="41899"/>
    <lineage>
        <taxon>Bacteria</taxon>
        <taxon>Pseudomonadati</taxon>
        <taxon>Pseudomonadota</taxon>
        <taxon>Betaproteobacteria</taxon>
        <taxon>Burkholderiales</taxon>
        <taxon>Burkholderiaceae</taxon>
        <taxon>Burkholderia</taxon>
    </lineage>
</organism>
<gene>
    <name evidence="1" type="ORF">BGL_2c20210</name>
</gene>
<dbReference type="Proteomes" id="UP000031838">
    <property type="component" value="Chromosome 2"/>
</dbReference>
<name>A0A0B6S9W9_BURPL</name>
<dbReference type="HOGENOM" id="CLU_1755393_0_0_4"/>
<evidence type="ECO:0000313" key="2">
    <source>
        <dbReference type="Proteomes" id="UP000031838"/>
    </source>
</evidence>
<reference evidence="2" key="1">
    <citation type="submission" date="2011-03" db="EMBL/GenBank/DDBJ databases">
        <authorList>
            <person name="Voget S."/>
            <person name="Streit W.R."/>
            <person name="Jaeger K.E."/>
            <person name="Daniel R."/>
        </authorList>
    </citation>
    <scope>NUCLEOTIDE SEQUENCE [LARGE SCALE GENOMIC DNA]</scope>
    <source>
        <strain evidence="2">PG1</strain>
    </source>
</reference>
<reference evidence="1 2" key="2">
    <citation type="journal article" date="2016" name="Appl. Microbiol. Biotechnol.">
        <title>Mutations improving production and secretion of extracellular lipase by Burkholderia glumae PG1.</title>
        <authorList>
            <person name="Knapp A."/>
            <person name="Voget S."/>
            <person name="Gao R."/>
            <person name="Zaburannyi N."/>
            <person name="Krysciak D."/>
            <person name="Breuer M."/>
            <person name="Hauer B."/>
            <person name="Streit W.R."/>
            <person name="Muller R."/>
            <person name="Daniel R."/>
            <person name="Jaeger K.E."/>
        </authorList>
    </citation>
    <scope>NUCLEOTIDE SEQUENCE [LARGE SCALE GENOMIC DNA]</scope>
    <source>
        <strain evidence="1 2">PG1</strain>
    </source>
</reference>
<dbReference type="EMBL" id="CP002581">
    <property type="protein sequence ID" value="AJK50085.1"/>
    <property type="molecule type" value="Genomic_DNA"/>
</dbReference>
<proteinExistence type="predicted"/>
<accession>A0A0B6S9W9</accession>
<evidence type="ECO:0000313" key="1">
    <source>
        <dbReference type="EMBL" id="AJK50085.1"/>
    </source>
</evidence>
<dbReference type="RefSeq" id="WP_042628401.1">
    <property type="nucleotide sequence ID" value="NZ_CP002581.1"/>
</dbReference>
<keyword evidence="2" id="KW-1185">Reference proteome</keyword>